<dbReference type="EMBL" id="PKPP01008334">
    <property type="protein sequence ID" value="PWA50965.1"/>
    <property type="molecule type" value="Genomic_DNA"/>
</dbReference>
<keyword evidence="1" id="KW-1133">Transmembrane helix</keyword>
<comment type="caution">
    <text evidence="2">The sequence shown here is derived from an EMBL/GenBank/DDBJ whole genome shotgun (WGS) entry which is preliminary data.</text>
</comment>
<dbReference type="STRING" id="35608.A0A2U1LPP5"/>
<name>A0A2U1LPP5_ARTAN</name>
<keyword evidence="3" id="KW-1185">Reference proteome</keyword>
<evidence type="ECO:0000313" key="3">
    <source>
        <dbReference type="Proteomes" id="UP000245207"/>
    </source>
</evidence>
<organism evidence="2 3">
    <name type="scientific">Artemisia annua</name>
    <name type="common">Sweet wormwood</name>
    <dbReference type="NCBI Taxonomy" id="35608"/>
    <lineage>
        <taxon>Eukaryota</taxon>
        <taxon>Viridiplantae</taxon>
        <taxon>Streptophyta</taxon>
        <taxon>Embryophyta</taxon>
        <taxon>Tracheophyta</taxon>
        <taxon>Spermatophyta</taxon>
        <taxon>Magnoliopsida</taxon>
        <taxon>eudicotyledons</taxon>
        <taxon>Gunneridae</taxon>
        <taxon>Pentapetalae</taxon>
        <taxon>asterids</taxon>
        <taxon>campanulids</taxon>
        <taxon>Asterales</taxon>
        <taxon>Asteraceae</taxon>
        <taxon>Asteroideae</taxon>
        <taxon>Anthemideae</taxon>
        <taxon>Artemisiinae</taxon>
        <taxon>Artemisia</taxon>
    </lineage>
</organism>
<proteinExistence type="predicted"/>
<protein>
    <submittedName>
        <fullName evidence="2">Phosphoenolpyruvate carboxylase</fullName>
    </submittedName>
</protein>
<dbReference type="Proteomes" id="UP000245207">
    <property type="component" value="Unassembled WGS sequence"/>
</dbReference>
<keyword evidence="1" id="KW-0472">Membrane</keyword>
<accession>A0A2U1LPP5</accession>
<dbReference type="AlphaFoldDB" id="A0A2U1LPP5"/>
<evidence type="ECO:0000313" key="2">
    <source>
        <dbReference type="EMBL" id="PWA50965.1"/>
    </source>
</evidence>
<dbReference type="OrthoDB" id="511529at2759"/>
<reference evidence="2 3" key="1">
    <citation type="journal article" date="2018" name="Mol. Plant">
        <title>The genome of Artemisia annua provides insight into the evolution of Asteraceae family and artemisinin biosynthesis.</title>
        <authorList>
            <person name="Shen Q."/>
            <person name="Zhang L."/>
            <person name="Liao Z."/>
            <person name="Wang S."/>
            <person name="Yan T."/>
            <person name="Shi P."/>
            <person name="Liu M."/>
            <person name="Fu X."/>
            <person name="Pan Q."/>
            <person name="Wang Y."/>
            <person name="Lv Z."/>
            <person name="Lu X."/>
            <person name="Zhang F."/>
            <person name="Jiang W."/>
            <person name="Ma Y."/>
            <person name="Chen M."/>
            <person name="Hao X."/>
            <person name="Li L."/>
            <person name="Tang Y."/>
            <person name="Lv G."/>
            <person name="Zhou Y."/>
            <person name="Sun X."/>
            <person name="Brodelius P.E."/>
            <person name="Rose J.K.C."/>
            <person name="Tang K."/>
        </authorList>
    </citation>
    <scope>NUCLEOTIDE SEQUENCE [LARGE SCALE GENOMIC DNA]</scope>
    <source>
        <strain evidence="3">cv. Huhao1</strain>
        <tissue evidence="2">Leaf</tissue>
    </source>
</reference>
<sequence>MDSIKELKQQAYDALDCGRVLCHPNPVSVANKSPISGKLSDTLGASDSPKDVPDNDTIVDETHTLSKIDDSEMVLLENIGILSAKYQMVLLENRENVAITGITYNVVISYLMLVFLCISIVMAKSFSQILTLANLTEEVQVAYRRRIKLKRGDLADEASAPTE</sequence>
<gene>
    <name evidence="2" type="ORF">CTI12_AA466240</name>
</gene>
<feature type="transmembrane region" description="Helical" evidence="1">
    <location>
        <begin position="102"/>
        <end position="123"/>
    </location>
</feature>
<keyword evidence="2" id="KW-0670">Pyruvate</keyword>
<keyword evidence="1" id="KW-0812">Transmembrane</keyword>
<evidence type="ECO:0000256" key="1">
    <source>
        <dbReference type="SAM" id="Phobius"/>
    </source>
</evidence>